<evidence type="ECO:0000313" key="11">
    <source>
        <dbReference type="Proteomes" id="UP000215332"/>
    </source>
</evidence>
<dbReference type="EMBL" id="LT906441">
    <property type="protein sequence ID" value="SNV37536.1"/>
    <property type="molecule type" value="Genomic_DNA"/>
</dbReference>
<dbReference type="Pfam" id="PF04973">
    <property type="entry name" value="NMN_transporter"/>
    <property type="match status" value="1"/>
</dbReference>
<keyword evidence="7 9" id="KW-0472">Membrane</keyword>
<evidence type="ECO:0000256" key="3">
    <source>
        <dbReference type="ARBA" id="ARBA00022448"/>
    </source>
</evidence>
<keyword evidence="5 9" id="KW-0812">Transmembrane</keyword>
<evidence type="ECO:0000256" key="2">
    <source>
        <dbReference type="ARBA" id="ARBA00006669"/>
    </source>
</evidence>
<dbReference type="RefSeq" id="WP_021104713.1">
    <property type="nucleotide sequence ID" value="NZ_JAWFFS010000032.1"/>
</dbReference>
<feature type="transmembrane region" description="Helical" evidence="9">
    <location>
        <begin position="119"/>
        <end position="137"/>
    </location>
</feature>
<feature type="transmembrane region" description="Helical" evidence="9">
    <location>
        <begin position="170"/>
        <end position="187"/>
    </location>
</feature>
<organism evidence="10 11">
    <name type="scientific">Cutibacterium granulosum</name>
    <dbReference type="NCBI Taxonomy" id="33011"/>
    <lineage>
        <taxon>Bacteria</taxon>
        <taxon>Bacillati</taxon>
        <taxon>Actinomycetota</taxon>
        <taxon>Actinomycetes</taxon>
        <taxon>Propionibacteriales</taxon>
        <taxon>Propionibacteriaceae</taxon>
        <taxon>Cutibacterium</taxon>
    </lineage>
</organism>
<dbReference type="GO" id="GO:0005886">
    <property type="term" value="C:plasma membrane"/>
    <property type="evidence" value="ECO:0007669"/>
    <property type="project" value="UniProtKB-SubCell"/>
</dbReference>
<name>A0A239WTN8_9ACTN</name>
<dbReference type="Proteomes" id="UP000215332">
    <property type="component" value="Chromosome 1"/>
</dbReference>
<dbReference type="GO" id="GO:0034257">
    <property type="term" value="F:nicotinamide riboside transmembrane transporter activity"/>
    <property type="evidence" value="ECO:0007669"/>
    <property type="project" value="InterPro"/>
</dbReference>
<evidence type="ECO:0000256" key="6">
    <source>
        <dbReference type="ARBA" id="ARBA00022989"/>
    </source>
</evidence>
<sequence length="240" mass="26456">MGEALTQIVNAQLDVGLGKPVLYREVVGNVFGLASAIGGAHRKVWAWPVGIMGNLVLFTVFLGAVFHTPQNLDMWGQAGRQVFFLITSAYGWIVWAGTRRGNVTSKVGVFPRWATRSERVVAGAAALIMLGVCYVVLRALGSWGPLADSWILTGSILATFGMARGWNEFWFVWIAVDVVGVPLLLAAQYYPSAIMYIFYGLFCLYGFLLWRRTQKEQSRKTDLAARSHVPGETSGPRQTH</sequence>
<keyword evidence="6 9" id="KW-1133">Transmembrane helix</keyword>
<feature type="transmembrane region" description="Helical" evidence="9">
    <location>
        <begin position="143"/>
        <end position="163"/>
    </location>
</feature>
<reference evidence="10 11" key="1">
    <citation type="submission" date="2017-06" db="EMBL/GenBank/DDBJ databases">
        <authorList>
            <consortium name="Pathogen Informatics"/>
        </authorList>
    </citation>
    <scope>NUCLEOTIDE SEQUENCE [LARGE SCALE GENOMIC DNA]</scope>
    <source>
        <strain evidence="10 11">NCTC11865</strain>
    </source>
</reference>
<dbReference type="PANTHER" id="PTHR36122">
    <property type="entry name" value="NICOTINAMIDE RIBOSIDE TRANSPORTER PNUC"/>
    <property type="match status" value="1"/>
</dbReference>
<evidence type="ECO:0000256" key="8">
    <source>
        <dbReference type="SAM" id="MobiDB-lite"/>
    </source>
</evidence>
<keyword evidence="4" id="KW-1003">Cell membrane</keyword>
<dbReference type="eggNOG" id="COG3201">
    <property type="taxonomic scope" value="Bacteria"/>
</dbReference>
<feature type="transmembrane region" description="Helical" evidence="9">
    <location>
        <begin position="193"/>
        <end position="210"/>
    </location>
</feature>
<feature type="region of interest" description="Disordered" evidence="8">
    <location>
        <begin position="221"/>
        <end position="240"/>
    </location>
</feature>
<dbReference type="AlphaFoldDB" id="A0A239WTN8"/>
<evidence type="ECO:0000256" key="9">
    <source>
        <dbReference type="SAM" id="Phobius"/>
    </source>
</evidence>
<evidence type="ECO:0000256" key="4">
    <source>
        <dbReference type="ARBA" id="ARBA00022475"/>
    </source>
</evidence>
<evidence type="ECO:0000313" key="10">
    <source>
        <dbReference type="EMBL" id="SNV37536.1"/>
    </source>
</evidence>
<keyword evidence="3" id="KW-0813">Transport</keyword>
<dbReference type="InterPro" id="IPR006419">
    <property type="entry name" value="NMN_transpt_PnuC"/>
</dbReference>
<proteinExistence type="inferred from homology"/>
<feature type="transmembrane region" description="Helical" evidence="9">
    <location>
        <begin position="78"/>
        <end position="98"/>
    </location>
</feature>
<protein>
    <submittedName>
        <fullName evidence="10">Nicotinamide riboside transporter PnuC</fullName>
    </submittedName>
</protein>
<evidence type="ECO:0000256" key="7">
    <source>
        <dbReference type="ARBA" id="ARBA00023136"/>
    </source>
</evidence>
<comment type="similarity">
    <text evidence="2">Belongs to the nicotinamide ribonucleoside (NR) uptake permease (TC 4.B.1) family.</text>
</comment>
<dbReference type="NCBIfam" id="TIGR01528">
    <property type="entry name" value="NMN_trans_PnuC"/>
    <property type="match status" value="1"/>
</dbReference>
<evidence type="ECO:0000256" key="1">
    <source>
        <dbReference type="ARBA" id="ARBA00004651"/>
    </source>
</evidence>
<feature type="transmembrane region" description="Helical" evidence="9">
    <location>
        <begin position="44"/>
        <end position="66"/>
    </location>
</feature>
<dbReference type="KEGG" id="cgrn:4412665_01536"/>
<accession>A0A239WTN8</accession>
<comment type="subcellular location">
    <subcellularLocation>
        <location evidence="1">Cell membrane</location>
        <topology evidence="1">Multi-pass membrane protein</topology>
    </subcellularLocation>
</comment>
<evidence type="ECO:0000256" key="5">
    <source>
        <dbReference type="ARBA" id="ARBA00022692"/>
    </source>
</evidence>
<dbReference type="PANTHER" id="PTHR36122:SF2">
    <property type="entry name" value="NICOTINAMIDE RIBOSIDE TRANSPORTER PNUC"/>
    <property type="match status" value="1"/>
</dbReference>
<gene>
    <name evidence="10" type="ORF">SAMEA4412665_01536</name>
</gene>